<keyword evidence="3" id="KW-1185">Reference proteome</keyword>
<proteinExistence type="predicted"/>
<comment type="caution">
    <text evidence="2">The sequence shown here is derived from an EMBL/GenBank/DDBJ whole genome shotgun (WGS) entry which is preliminary data.</text>
</comment>
<evidence type="ECO:0000313" key="1">
    <source>
        <dbReference type="EMBL" id="GBM08571.1"/>
    </source>
</evidence>
<dbReference type="AlphaFoldDB" id="A0A4Y2CY12"/>
<dbReference type="EMBL" id="BGPR01087785">
    <property type="protein sequence ID" value="GBM08571.1"/>
    <property type="molecule type" value="Genomic_DNA"/>
</dbReference>
<dbReference type="PANTHER" id="PTHR45913:SF10">
    <property type="entry name" value="DUF4371 DOMAIN-CONTAINING PROTEIN"/>
    <property type="match status" value="1"/>
</dbReference>
<dbReference type="Proteomes" id="UP000499080">
    <property type="component" value="Unassembled WGS sequence"/>
</dbReference>
<organism evidence="2 3">
    <name type="scientific">Araneus ventricosus</name>
    <name type="common">Orbweaver spider</name>
    <name type="synonym">Epeira ventricosa</name>
    <dbReference type="NCBI Taxonomy" id="182803"/>
    <lineage>
        <taxon>Eukaryota</taxon>
        <taxon>Metazoa</taxon>
        <taxon>Ecdysozoa</taxon>
        <taxon>Arthropoda</taxon>
        <taxon>Chelicerata</taxon>
        <taxon>Arachnida</taxon>
        <taxon>Araneae</taxon>
        <taxon>Araneomorphae</taxon>
        <taxon>Entelegynae</taxon>
        <taxon>Araneoidea</taxon>
        <taxon>Araneidae</taxon>
        <taxon>Araneus</taxon>
    </lineage>
</organism>
<name>A0A4Y2CY12_ARAVE</name>
<accession>A0A4Y2CY12</accession>
<dbReference type="EMBL" id="BGPR01087797">
    <property type="protein sequence ID" value="GBM08618.1"/>
    <property type="molecule type" value="Genomic_DNA"/>
</dbReference>
<protein>
    <recommendedName>
        <fullName evidence="4">DUF4371 domain-containing protein</fullName>
    </recommendedName>
</protein>
<evidence type="ECO:0008006" key="4">
    <source>
        <dbReference type="Google" id="ProtNLM"/>
    </source>
</evidence>
<sequence>MPSNITNQQIEDLKLVSALSIAVDESCDIYDTAQVSRFVRFISPTCAKKEILVLVPLKGRTCGKDIANVGIECIDKDHFPLDKTVLVSTDEVKSMTGLKVLCLF</sequence>
<gene>
    <name evidence="2" type="ORF">AVEN_210113_1</name>
    <name evidence="1" type="ORF">AVEN_61933_1</name>
</gene>
<reference evidence="2 3" key="1">
    <citation type="journal article" date="2019" name="Sci. Rep.">
        <title>Orb-weaving spider Araneus ventricosus genome elucidates the spidroin gene catalogue.</title>
        <authorList>
            <person name="Kono N."/>
            <person name="Nakamura H."/>
            <person name="Ohtoshi R."/>
            <person name="Moran D.A.P."/>
            <person name="Shinohara A."/>
            <person name="Yoshida Y."/>
            <person name="Fujiwara M."/>
            <person name="Mori M."/>
            <person name="Tomita M."/>
            <person name="Arakawa K."/>
        </authorList>
    </citation>
    <scope>NUCLEOTIDE SEQUENCE [LARGE SCALE GENOMIC DNA]</scope>
</reference>
<dbReference type="PANTHER" id="PTHR45913">
    <property type="entry name" value="EPM2A-INTERACTING PROTEIN 1"/>
    <property type="match status" value="1"/>
</dbReference>
<evidence type="ECO:0000313" key="2">
    <source>
        <dbReference type="EMBL" id="GBM08618.1"/>
    </source>
</evidence>
<evidence type="ECO:0000313" key="3">
    <source>
        <dbReference type="Proteomes" id="UP000499080"/>
    </source>
</evidence>
<dbReference type="OrthoDB" id="6129557at2759"/>